<evidence type="ECO:0000313" key="3">
    <source>
        <dbReference type="Proteomes" id="UP001560019"/>
    </source>
</evidence>
<dbReference type="Proteomes" id="UP001560019">
    <property type="component" value="Unassembled WGS sequence"/>
</dbReference>
<feature type="transmembrane region" description="Helical" evidence="1">
    <location>
        <begin position="31"/>
        <end position="53"/>
    </location>
</feature>
<feature type="transmembrane region" description="Helical" evidence="1">
    <location>
        <begin position="177"/>
        <end position="198"/>
    </location>
</feature>
<proteinExistence type="predicted"/>
<evidence type="ECO:0008006" key="4">
    <source>
        <dbReference type="Google" id="ProtNLM"/>
    </source>
</evidence>
<keyword evidence="3" id="KW-1185">Reference proteome</keyword>
<feature type="transmembrane region" description="Helical" evidence="1">
    <location>
        <begin position="118"/>
        <end position="145"/>
    </location>
</feature>
<protein>
    <recommendedName>
        <fullName evidence="4">Glycerophosphoryl diester phosphodiesterase membrane domain-containing protein</fullName>
    </recommendedName>
</protein>
<evidence type="ECO:0000256" key="1">
    <source>
        <dbReference type="SAM" id="Phobius"/>
    </source>
</evidence>
<accession>A0ABV3XXZ7</accession>
<organism evidence="2 3">
    <name type="scientific">Rhodovulum iodosum</name>
    <dbReference type="NCBI Taxonomy" id="68291"/>
    <lineage>
        <taxon>Bacteria</taxon>
        <taxon>Pseudomonadati</taxon>
        <taxon>Pseudomonadota</taxon>
        <taxon>Alphaproteobacteria</taxon>
        <taxon>Rhodobacterales</taxon>
        <taxon>Paracoccaceae</taxon>
        <taxon>Rhodovulum</taxon>
    </lineage>
</organism>
<dbReference type="RefSeq" id="WP_125404492.1">
    <property type="nucleotide sequence ID" value="NZ_JBEHHI010000003.1"/>
</dbReference>
<feature type="transmembrane region" description="Helical" evidence="1">
    <location>
        <begin position="205"/>
        <end position="228"/>
    </location>
</feature>
<comment type="caution">
    <text evidence="2">The sequence shown here is derived from an EMBL/GenBank/DDBJ whole genome shotgun (WGS) entry which is preliminary data.</text>
</comment>
<feature type="transmembrane region" description="Helical" evidence="1">
    <location>
        <begin position="73"/>
        <end position="97"/>
    </location>
</feature>
<keyword evidence="1" id="KW-0812">Transmembrane</keyword>
<keyword evidence="1" id="KW-0472">Membrane</keyword>
<dbReference type="EMBL" id="JBEHHI010000003">
    <property type="protein sequence ID" value="MEX5729908.1"/>
    <property type="molecule type" value="Genomic_DNA"/>
</dbReference>
<keyword evidence="1" id="KW-1133">Transmembrane helix</keyword>
<sequence length="241" mass="24924">MSADHSVADLLPNALEMVTRSLRRLTGRARLLTLGLLPFLPVALIAGALAAVLPGEAFVVAGPVATSPRAMAFFLLVPVLLMVPGVLLFTALARTLADVPDARLWPWTPVHTRVLTRLLPLALPSMVAGAAGLPLVALALGALLLRFSPMLRTAALGDTMGPRAAWRAFQGTYLETLLAAALLAAVAGIAAEVVLYLVSTVLPPMLTTGVAAGFYGYLGALILALVLADRQEAAGDPPADG</sequence>
<evidence type="ECO:0000313" key="2">
    <source>
        <dbReference type="EMBL" id="MEX5729908.1"/>
    </source>
</evidence>
<reference evidence="2 3" key="1">
    <citation type="submission" date="2024-06" db="EMBL/GenBank/DDBJ databases">
        <title>Genome of Rhodovulum iodosum, a marine photoferrotroph.</title>
        <authorList>
            <person name="Bianchini G."/>
            <person name="Nikeleit V."/>
            <person name="Kappler A."/>
            <person name="Bryce C."/>
            <person name="Sanchez-Baracaldo P."/>
        </authorList>
    </citation>
    <scope>NUCLEOTIDE SEQUENCE [LARGE SCALE GENOMIC DNA]</scope>
    <source>
        <strain evidence="2 3">UT/N1</strain>
    </source>
</reference>
<gene>
    <name evidence="2" type="ORF">Ga0609869_003261</name>
</gene>
<name>A0ABV3XXZ7_9RHOB</name>